<sequence length="275" mass="30755">MLPPTEAMSNIVRSIRNNCVVLDLHLHYKQSNKLRNEIKHINLITNELSKICNILYNRPTFSSLPRDISKSKPKLELVLASSNVNILSRILASVNGIQIRDQISDEGANLHSEFDSNIIPPDKVDFRLNELYNSLKSGWASKKGITQNALISPWVFSSISPSILDTINDYEAPIITLTDNLVQDQHKNGLTETGFLEGDDFNISTTFISGNSDMQETTLGNILNLSSTFHRSLGTTSPTLRAWFHGINNIDVQDPESLQKEKEKLDLLLHGFSGL</sequence>
<accession>G0V8D3</accession>
<gene>
    <name evidence="1" type="primary">NCAS0A11730</name>
    <name evidence="1" type="ordered locus">NCAS_0A11730</name>
</gene>
<dbReference type="KEGG" id="ncs:NCAS_0A11730"/>
<dbReference type="OrthoDB" id="4038219at2759"/>
<dbReference type="OMA" id="KFIQNNC"/>
<proteinExistence type="predicted"/>
<dbReference type="GeneID" id="96901210"/>
<dbReference type="InParanoid" id="G0V8D3"/>
<dbReference type="Proteomes" id="UP000001640">
    <property type="component" value="Chromosome 1"/>
</dbReference>
<reference key="2">
    <citation type="submission" date="2011-08" db="EMBL/GenBank/DDBJ databases">
        <title>Genome sequence of Naumovozyma castellii.</title>
        <authorList>
            <person name="Gordon J.L."/>
            <person name="Armisen D."/>
            <person name="Proux-Wera E."/>
            <person name="OhEigeartaigh S.S."/>
            <person name="Byrne K.P."/>
            <person name="Wolfe K.H."/>
        </authorList>
    </citation>
    <scope>NUCLEOTIDE SEQUENCE</scope>
    <source>
        <strain>Type strain:CBS 4309</strain>
    </source>
</reference>
<dbReference type="RefSeq" id="XP_003674112.1">
    <property type="nucleotide sequence ID" value="XM_003674064.1"/>
</dbReference>
<evidence type="ECO:0000313" key="2">
    <source>
        <dbReference type="Proteomes" id="UP000001640"/>
    </source>
</evidence>
<reference evidence="1 2" key="1">
    <citation type="journal article" date="2011" name="Proc. Natl. Acad. Sci. U.S.A.">
        <title>Evolutionary erosion of yeast sex chromosomes by mating-type switching accidents.</title>
        <authorList>
            <person name="Gordon J.L."/>
            <person name="Armisen D."/>
            <person name="Proux-Wera E."/>
            <person name="Oheigeartaigh S.S."/>
            <person name="Byrne K.P."/>
            <person name="Wolfe K.H."/>
        </authorList>
    </citation>
    <scope>NUCLEOTIDE SEQUENCE [LARGE SCALE GENOMIC DNA]</scope>
    <source>
        <strain evidence="2">ATCC 76901 / BCRC 22586 / CBS 4309 / NBRC 1992 / NRRL Y-12630</strain>
    </source>
</reference>
<name>G0V8D3_NAUCA</name>
<keyword evidence="2" id="KW-1185">Reference proteome</keyword>
<dbReference type="FunCoup" id="G0V8D3">
    <property type="interactions" value="47"/>
</dbReference>
<evidence type="ECO:0000313" key="1">
    <source>
        <dbReference type="EMBL" id="CCC67731.1"/>
    </source>
</evidence>
<dbReference type="AlphaFoldDB" id="G0V8D3"/>
<organism evidence="1 2">
    <name type="scientific">Naumovozyma castellii</name>
    <name type="common">Yeast</name>
    <name type="synonym">Saccharomyces castellii</name>
    <dbReference type="NCBI Taxonomy" id="27288"/>
    <lineage>
        <taxon>Eukaryota</taxon>
        <taxon>Fungi</taxon>
        <taxon>Dikarya</taxon>
        <taxon>Ascomycota</taxon>
        <taxon>Saccharomycotina</taxon>
        <taxon>Saccharomycetes</taxon>
        <taxon>Saccharomycetales</taxon>
        <taxon>Saccharomycetaceae</taxon>
        <taxon>Naumovozyma</taxon>
    </lineage>
</organism>
<dbReference type="eggNOG" id="ENOG502S6W5">
    <property type="taxonomic scope" value="Eukaryota"/>
</dbReference>
<dbReference type="HOGENOM" id="CLU_090748_0_0_1"/>
<protein>
    <submittedName>
        <fullName evidence="1">Uncharacterized protein</fullName>
    </submittedName>
</protein>
<dbReference type="EMBL" id="HE576752">
    <property type="protein sequence ID" value="CCC67731.1"/>
    <property type="molecule type" value="Genomic_DNA"/>
</dbReference>